<dbReference type="OrthoDB" id="9643991at2759"/>
<feature type="non-terminal residue" evidence="1">
    <location>
        <position position="123"/>
    </location>
</feature>
<keyword evidence="1" id="KW-0648">Protein biosynthesis</keyword>
<dbReference type="EMBL" id="JAGFMF010011574">
    <property type="protein sequence ID" value="KAG8520311.1"/>
    <property type="molecule type" value="Genomic_DNA"/>
</dbReference>
<accession>A0A8J6DTK6</accession>
<evidence type="ECO:0000313" key="1">
    <source>
        <dbReference type="EMBL" id="KAG8520311.1"/>
    </source>
</evidence>
<gene>
    <name evidence="1" type="ORF">J0S82_009062</name>
</gene>
<dbReference type="AlphaFoldDB" id="A0A8J6DTK6"/>
<feature type="non-terminal residue" evidence="1">
    <location>
        <position position="1"/>
    </location>
</feature>
<keyword evidence="2" id="KW-1185">Reference proteome</keyword>
<organism evidence="1 2">
    <name type="scientific">Galemys pyrenaicus</name>
    <name type="common">Iberian desman</name>
    <name type="synonym">Pyrenean desman</name>
    <dbReference type="NCBI Taxonomy" id="202257"/>
    <lineage>
        <taxon>Eukaryota</taxon>
        <taxon>Metazoa</taxon>
        <taxon>Chordata</taxon>
        <taxon>Craniata</taxon>
        <taxon>Vertebrata</taxon>
        <taxon>Euteleostomi</taxon>
        <taxon>Mammalia</taxon>
        <taxon>Eutheria</taxon>
        <taxon>Laurasiatheria</taxon>
        <taxon>Eulipotyphla</taxon>
        <taxon>Talpidae</taxon>
        <taxon>Galemys</taxon>
    </lineage>
</organism>
<protein>
    <submittedName>
        <fullName evidence="1">Eukaryotic translation initiation factor 4B</fullName>
    </submittedName>
</protein>
<keyword evidence="1" id="KW-0396">Initiation factor</keyword>
<name>A0A8J6DTK6_GALPY</name>
<dbReference type="GO" id="GO:0003743">
    <property type="term" value="F:translation initiation factor activity"/>
    <property type="evidence" value="ECO:0007669"/>
    <property type="project" value="UniProtKB-KW"/>
</dbReference>
<dbReference type="Proteomes" id="UP000700334">
    <property type="component" value="Unassembled WGS sequence"/>
</dbReference>
<comment type="caution">
    <text evidence="1">The sequence shown here is derived from an EMBL/GenBank/DDBJ whole genome shotgun (WGS) entry which is preliminary data.</text>
</comment>
<sequence length="123" mass="13748">AVASAKKNNETIISITDFLTEDGGTGGNTCILKPVSRDDETDALLMKVIGKFQWVSLTKQRLMTGIIVILAKLKIRIERHKTDIDWRVHAGTDIFGNYPHRRGDDSCGDKLRSCYDSDQYCDG</sequence>
<proteinExistence type="predicted"/>
<evidence type="ECO:0000313" key="2">
    <source>
        <dbReference type="Proteomes" id="UP000700334"/>
    </source>
</evidence>
<reference evidence="1" key="1">
    <citation type="journal article" date="2021" name="Evol. Appl.">
        <title>The genome of the Pyrenean desman and the effects of bottlenecks and inbreeding on the genomic landscape of an endangered species.</title>
        <authorList>
            <person name="Escoda L."/>
            <person name="Castresana J."/>
        </authorList>
    </citation>
    <scope>NUCLEOTIDE SEQUENCE</scope>
    <source>
        <strain evidence="1">IBE-C5619</strain>
    </source>
</reference>